<comment type="caution">
    <text evidence="1">The sequence shown here is derived from an EMBL/GenBank/DDBJ whole genome shotgun (WGS) entry which is preliminary data.</text>
</comment>
<accession>A0ABD1WUH5</accession>
<dbReference type="EMBL" id="JBFOLJ010000002">
    <property type="protein sequence ID" value="KAL2553362.1"/>
    <property type="molecule type" value="Genomic_DNA"/>
</dbReference>
<evidence type="ECO:0000313" key="1">
    <source>
        <dbReference type="EMBL" id="KAL2553362.1"/>
    </source>
</evidence>
<reference evidence="2" key="1">
    <citation type="submission" date="2024-07" db="EMBL/GenBank/DDBJ databases">
        <title>Two chromosome-level genome assemblies of Korean endemic species Abeliophyllum distichum and Forsythia ovata (Oleaceae).</title>
        <authorList>
            <person name="Jang H."/>
        </authorList>
    </citation>
    <scope>NUCLEOTIDE SEQUENCE [LARGE SCALE GENOMIC DNA]</scope>
</reference>
<organism evidence="1 2">
    <name type="scientific">Forsythia ovata</name>
    <dbReference type="NCBI Taxonomy" id="205694"/>
    <lineage>
        <taxon>Eukaryota</taxon>
        <taxon>Viridiplantae</taxon>
        <taxon>Streptophyta</taxon>
        <taxon>Embryophyta</taxon>
        <taxon>Tracheophyta</taxon>
        <taxon>Spermatophyta</taxon>
        <taxon>Magnoliopsida</taxon>
        <taxon>eudicotyledons</taxon>
        <taxon>Gunneridae</taxon>
        <taxon>Pentapetalae</taxon>
        <taxon>asterids</taxon>
        <taxon>lamiids</taxon>
        <taxon>Lamiales</taxon>
        <taxon>Oleaceae</taxon>
        <taxon>Forsythieae</taxon>
        <taxon>Forsythia</taxon>
    </lineage>
</organism>
<evidence type="ECO:0000313" key="2">
    <source>
        <dbReference type="Proteomes" id="UP001604277"/>
    </source>
</evidence>
<sequence length="130" mass="14479">MAGVLLPFLKWFNGKSGSKDPRVLNFLVRSPWDTIDSIGEACIWIHGWLVVMAIGAQFRSSWKKSSAEEEWSLYSAGHTKDFALCIQLKRLLFPPTKSIIRSLSASSPMQSLRACGLNVKNEKCKGCSSE</sequence>
<protein>
    <submittedName>
        <fullName evidence="1">Uncharacterized protein</fullName>
    </submittedName>
</protein>
<gene>
    <name evidence="1" type="ORF">Fot_06981</name>
</gene>
<dbReference type="AlphaFoldDB" id="A0ABD1WUH5"/>
<name>A0ABD1WUH5_9LAMI</name>
<keyword evidence="2" id="KW-1185">Reference proteome</keyword>
<dbReference type="Proteomes" id="UP001604277">
    <property type="component" value="Unassembled WGS sequence"/>
</dbReference>
<proteinExistence type="predicted"/>